<keyword evidence="1" id="KW-0805">Transcription regulation</keyword>
<comment type="caution">
    <text evidence="5">The sequence shown here is derived from an EMBL/GenBank/DDBJ whole genome shotgun (WGS) entry which is preliminary data.</text>
</comment>
<reference evidence="5" key="1">
    <citation type="submission" date="2022-03" db="EMBL/GenBank/DDBJ databases">
        <title>Identification of a novel bacterium isolated from mangrove sediments.</title>
        <authorList>
            <person name="Pan X."/>
        </authorList>
    </citation>
    <scope>NUCLEOTIDE SEQUENCE</scope>
    <source>
        <strain evidence="5">B1949</strain>
    </source>
</reference>
<dbReference type="PROSITE" id="PS51118">
    <property type="entry name" value="HTH_HXLR"/>
    <property type="match status" value="1"/>
</dbReference>
<evidence type="ECO:0000259" key="4">
    <source>
        <dbReference type="PROSITE" id="PS51118"/>
    </source>
</evidence>
<evidence type="ECO:0000313" key="5">
    <source>
        <dbReference type="EMBL" id="MCJ2183599.1"/>
    </source>
</evidence>
<feature type="domain" description="HTH hxlR-type" evidence="4">
    <location>
        <begin position="35"/>
        <end position="139"/>
    </location>
</feature>
<protein>
    <submittedName>
        <fullName evidence="5">Helix-turn-helix transcriptional regulator</fullName>
    </submittedName>
</protein>
<dbReference type="Proteomes" id="UP001162881">
    <property type="component" value="Unassembled WGS sequence"/>
</dbReference>
<evidence type="ECO:0000256" key="2">
    <source>
        <dbReference type="ARBA" id="ARBA00023125"/>
    </source>
</evidence>
<sequence length="153" mass="16852">MTKTDPAAPSSDPLDQPEFAALAQEMAQYGHDRDAPSRSVMAMLGDRWTTLILLILSVAPTRHADLKRIITALSHEGSISQRVLTLKLRALARDGFVLRTASADVPPRVRYELTALGRDLSARASAMIAWINQNANRIHEARRRDDEEGGAEP</sequence>
<dbReference type="EMBL" id="JALHLF010000053">
    <property type="protein sequence ID" value="MCJ2183599.1"/>
    <property type="molecule type" value="Genomic_DNA"/>
</dbReference>
<organism evidence="5 6">
    <name type="scientific">Novosphingobium organovorum</name>
    <dbReference type="NCBI Taxonomy" id="2930092"/>
    <lineage>
        <taxon>Bacteria</taxon>
        <taxon>Pseudomonadati</taxon>
        <taxon>Pseudomonadota</taxon>
        <taxon>Alphaproteobacteria</taxon>
        <taxon>Sphingomonadales</taxon>
        <taxon>Sphingomonadaceae</taxon>
        <taxon>Novosphingobium</taxon>
    </lineage>
</organism>
<dbReference type="PANTHER" id="PTHR33204:SF18">
    <property type="entry name" value="TRANSCRIPTIONAL REGULATORY PROTEIN"/>
    <property type="match status" value="1"/>
</dbReference>
<evidence type="ECO:0000256" key="3">
    <source>
        <dbReference type="ARBA" id="ARBA00023163"/>
    </source>
</evidence>
<dbReference type="Pfam" id="PF01638">
    <property type="entry name" value="HxlR"/>
    <property type="match status" value="1"/>
</dbReference>
<dbReference type="InterPro" id="IPR036388">
    <property type="entry name" value="WH-like_DNA-bd_sf"/>
</dbReference>
<dbReference type="InterPro" id="IPR036390">
    <property type="entry name" value="WH_DNA-bd_sf"/>
</dbReference>
<keyword evidence="2" id="KW-0238">DNA-binding</keyword>
<accession>A0ABT0BFP5</accession>
<evidence type="ECO:0000256" key="1">
    <source>
        <dbReference type="ARBA" id="ARBA00023015"/>
    </source>
</evidence>
<dbReference type="RefSeq" id="WP_244021566.1">
    <property type="nucleotide sequence ID" value="NZ_JALHLF010000053.1"/>
</dbReference>
<keyword evidence="3" id="KW-0804">Transcription</keyword>
<gene>
    <name evidence="5" type="ORF">MTR62_12990</name>
</gene>
<dbReference type="Gene3D" id="1.10.10.10">
    <property type="entry name" value="Winged helix-like DNA-binding domain superfamily/Winged helix DNA-binding domain"/>
    <property type="match status" value="1"/>
</dbReference>
<dbReference type="InterPro" id="IPR002577">
    <property type="entry name" value="HTH_HxlR"/>
</dbReference>
<evidence type="ECO:0000313" key="6">
    <source>
        <dbReference type="Proteomes" id="UP001162881"/>
    </source>
</evidence>
<name>A0ABT0BFP5_9SPHN</name>
<proteinExistence type="predicted"/>
<keyword evidence="6" id="KW-1185">Reference proteome</keyword>
<dbReference type="SUPFAM" id="SSF46785">
    <property type="entry name" value="Winged helix' DNA-binding domain"/>
    <property type="match status" value="1"/>
</dbReference>
<dbReference type="PANTHER" id="PTHR33204">
    <property type="entry name" value="TRANSCRIPTIONAL REGULATOR, MARR FAMILY"/>
    <property type="match status" value="1"/>
</dbReference>